<evidence type="ECO:0000256" key="4">
    <source>
        <dbReference type="ARBA" id="ARBA00022729"/>
    </source>
</evidence>
<dbReference type="InterPro" id="IPR013766">
    <property type="entry name" value="Thioredoxin_domain"/>
</dbReference>
<dbReference type="GO" id="GO:0003756">
    <property type="term" value="F:protein disulfide isomerase activity"/>
    <property type="evidence" value="ECO:0007669"/>
    <property type="project" value="TreeGrafter"/>
</dbReference>
<evidence type="ECO:0000313" key="15">
    <source>
        <dbReference type="Proteomes" id="UP000218231"/>
    </source>
</evidence>
<reference evidence="14 15" key="1">
    <citation type="journal article" date="2017" name="Curr. Biol.">
        <title>Genome architecture and evolution of a unichromosomal asexual nematode.</title>
        <authorList>
            <person name="Fradin H."/>
            <person name="Zegar C."/>
            <person name="Gutwein M."/>
            <person name="Lucas J."/>
            <person name="Kovtun M."/>
            <person name="Corcoran D."/>
            <person name="Baugh L.R."/>
            <person name="Kiontke K."/>
            <person name="Gunsalus K."/>
            <person name="Fitch D.H."/>
            <person name="Piano F."/>
        </authorList>
    </citation>
    <scope>NUCLEOTIDE SEQUENCE [LARGE SCALE GENOMIC DNA]</scope>
    <source>
        <strain evidence="14">PF1309</strain>
    </source>
</reference>
<dbReference type="FunFam" id="3.40.30.10:FF:000425">
    <property type="entry name" value="Sulfhydryl oxidase"/>
    <property type="match status" value="1"/>
</dbReference>
<dbReference type="SUPFAM" id="SSF52833">
    <property type="entry name" value="Thioredoxin-like"/>
    <property type="match status" value="1"/>
</dbReference>
<dbReference type="InterPro" id="IPR017905">
    <property type="entry name" value="ERV/ALR_sulphydryl_oxidase"/>
</dbReference>
<evidence type="ECO:0000256" key="8">
    <source>
        <dbReference type="ARBA" id="ARBA00023180"/>
    </source>
</evidence>
<evidence type="ECO:0000259" key="12">
    <source>
        <dbReference type="PROSITE" id="PS51324"/>
    </source>
</evidence>
<keyword evidence="4 11" id="KW-0732">Signal</keyword>
<dbReference type="PANTHER" id="PTHR22897">
    <property type="entry name" value="QUIESCIN Q6-RELATED SULFHYDRYL OXIDASE"/>
    <property type="match status" value="1"/>
</dbReference>
<keyword evidence="6 10" id="KW-0560">Oxidoreductase</keyword>
<dbReference type="PROSITE" id="PS51324">
    <property type="entry name" value="ERV_ALR"/>
    <property type="match status" value="1"/>
</dbReference>
<feature type="transmembrane region" description="Helical" evidence="10">
    <location>
        <begin position="612"/>
        <end position="630"/>
    </location>
</feature>
<evidence type="ECO:0000256" key="3">
    <source>
        <dbReference type="ARBA" id="ARBA00022630"/>
    </source>
</evidence>
<keyword evidence="15" id="KW-1185">Reference proteome</keyword>
<dbReference type="InterPro" id="IPR042568">
    <property type="entry name" value="QSOX_FAD-bd_sf"/>
</dbReference>
<dbReference type="InterPro" id="IPR040986">
    <property type="entry name" value="QSOX_FAD-bd_dom"/>
</dbReference>
<feature type="signal peptide" evidence="11">
    <location>
        <begin position="1"/>
        <end position="23"/>
    </location>
</feature>
<name>A0A2A2KX80_9BILA</name>
<dbReference type="EMBL" id="LIAE01007551">
    <property type="protein sequence ID" value="PAV78554.1"/>
    <property type="molecule type" value="Genomic_DNA"/>
</dbReference>
<evidence type="ECO:0000256" key="2">
    <source>
        <dbReference type="ARBA" id="ARBA00006041"/>
    </source>
</evidence>
<evidence type="ECO:0000313" key="14">
    <source>
        <dbReference type="EMBL" id="PAV78554.1"/>
    </source>
</evidence>
<dbReference type="Proteomes" id="UP000218231">
    <property type="component" value="Unassembled WGS sequence"/>
</dbReference>
<evidence type="ECO:0000259" key="13">
    <source>
        <dbReference type="PROSITE" id="PS51352"/>
    </source>
</evidence>
<keyword evidence="8" id="KW-0325">Glycoprotein</keyword>
<dbReference type="PANTHER" id="PTHR22897:SF26">
    <property type="entry name" value="SULFHYDRYL OXIDASE"/>
    <property type="match status" value="1"/>
</dbReference>
<comment type="caution">
    <text evidence="14">The sequence shown here is derived from an EMBL/GenBank/DDBJ whole genome shotgun (WGS) entry which is preliminary data.</text>
</comment>
<dbReference type="Pfam" id="PF18371">
    <property type="entry name" value="FAD_SOX"/>
    <property type="match status" value="1"/>
</dbReference>
<dbReference type="CDD" id="cd02992">
    <property type="entry name" value="PDI_a_QSOX"/>
    <property type="match status" value="1"/>
</dbReference>
<dbReference type="GO" id="GO:0005615">
    <property type="term" value="C:extracellular space"/>
    <property type="evidence" value="ECO:0007669"/>
    <property type="project" value="TreeGrafter"/>
</dbReference>
<comment type="catalytic activity">
    <reaction evidence="9 10">
        <text>2 R'C(R)SH + O2 = R'C(R)S-S(R)CR' + H2O2</text>
        <dbReference type="Rhea" id="RHEA:17357"/>
        <dbReference type="ChEBI" id="CHEBI:15379"/>
        <dbReference type="ChEBI" id="CHEBI:16240"/>
        <dbReference type="ChEBI" id="CHEBI:16520"/>
        <dbReference type="ChEBI" id="CHEBI:17412"/>
        <dbReference type="EC" id="1.8.3.2"/>
    </reaction>
</comment>
<evidence type="ECO:0000256" key="1">
    <source>
        <dbReference type="ARBA" id="ARBA00001974"/>
    </source>
</evidence>
<dbReference type="InterPro" id="IPR036774">
    <property type="entry name" value="ERV/ALR_sulphydryl_oxid_sf"/>
</dbReference>
<evidence type="ECO:0000256" key="7">
    <source>
        <dbReference type="ARBA" id="ARBA00023157"/>
    </source>
</evidence>
<evidence type="ECO:0000256" key="9">
    <source>
        <dbReference type="ARBA" id="ARBA00048864"/>
    </source>
</evidence>
<feature type="chain" id="PRO_5012335778" description="Sulfhydryl oxidase" evidence="11">
    <location>
        <begin position="24"/>
        <end position="651"/>
    </location>
</feature>
<organism evidence="14 15">
    <name type="scientific">Diploscapter pachys</name>
    <dbReference type="NCBI Taxonomy" id="2018661"/>
    <lineage>
        <taxon>Eukaryota</taxon>
        <taxon>Metazoa</taxon>
        <taxon>Ecdysozoa</taxon>
        <taxon>Nematoda</taxon>
        <taxon>Chromadorea</taxon>
        <taxon>Rhabditida</taxon>
        <taxon>Rhabditina</taxon>
        <taxon>Rhabditomorpha</taxon>
        <taxon>Rhabditoidea</taxon>
        <taxon>Rhabditidae</taxon>
        <taxon>Diploscapter</taxon>
    </lineage>
</organism>
<accession>A0A2A2KX80</accession>
<dbReference type="AlphaFoldDB" id="A0A2A2KX80"/>
<dbReference type="GO" id="GO:0016971">
    <property type="term" value="F:flavin-dependent sulfhydryl oxidase activity"/>
    <property type="evidence" value="ECO:0007669"/>
    <property type="project" value="InterPro"/>
</dbReference>
<dbReference type="GO" id="GO:0000139">
    <property type="term" value="C:Golgi membrane"/>
    <property type="evidence" value="ECO:0007669"/>
    <property type="project" value="TreeGrafter"/>
</dbReference>
<dbReference type="Gene3D" id="1.20.120.310">
    <property type="entry name" value="ERV/ALR sulfhydryl oxidase domain"/>
    <property type="match status" value="1"/>
</dbReference>
<dbReference type="GO" id="GO:0006457">
    <property type="term" value="P:protein folding"/>
    <property type="evidence" value="ECO:0007669"/>
    <property type="project" value="TreeGrafter"/>
</dbReference>
<gene>
    <name evidence="14" type="ORF">WR25_09573</name>
</gene>
<proteinExistence type="inferred from homology"/>
<evidence type="ECO:0000256" key="10">
    <source>
        <dbReference type="RuleBase" id="RU371123"/>
    </source>
</evidence>
<keyword evidence="10" id="KW-0472">Membrane</keyword>
<evidence type="ECO:0000256" key="5">
    <source>
        <dbReference type="ARBA" id="ARBA00022827"/>
    </source>
</evidence>
<keyword evidence="5 10" id="KW-0274">FAD</keyword>
<keyword evidence="10" id="KW-1133">Transmembrane helix</keyword>
<dbReference type="InterPro" id="IPR039798">
    <property type="entry name" value="Sulfhydryl_oxidase"/>
</dbReference>
<feature type="domain" description="Thioredoxin" evidence="13">
    <location>
        <begin position="15"/>
        <end position="147"/>
    </location>
</feature>
<keyword evidence="3 10" id="KW-0285">Flavoprotein</keyword>
<dbReference type="Pfam" id="PF00085">
    <property type="entry name" value="Thioredoxin"/>
    <property type="match status" value="1"/>
</dbReference>
<dbReference type="Gene3D" id="3.40.30.10">
    <property type="entry name" value="Glutaredoxin"/>
    <property type="match status" value="1"/>
</dbReference>
<dbReference type="STRING" id="2018661.A0A2A2KX80"/>
<dbReference type="PROSITE" id="PS51352">
    <property type="entry name" value="THIOREDOXIN_2"/>
    <property type="match status" value="1"/>
</dbReference>
<dbReference type="Pfam" id="PF04777">
    <property type="entry name" value="Evr1_Alr"/>
    <property type="match status" value="1"/>
</dbReference>
<comment type="cofactor">
    <cofactor evidence="1 10">
        <name>FAD</name>
        <dbReference type="ChEBI" id="CHEBI:57692"/>
    </cofactor>
</comment>
<dbReference type="OrthoDB" id="59470at2759"/>
<dbReference type="SUPFAM" id="SSF69000">
    <property type="entry name" value="FAD-dependent thiol oxidase"/>
    <property type="match status" value="1"/>
</dbReference>
<protein>
    <recommendedName>
        <fullName evidence="10">Sulfhydryl oxidase</fullName>
        <ecNumber evidence="10">1.8.3.2</ecNumber>
    </recommendedName>
</protein>
<dbReference type="EC" id="1.8.3.2" evidence="10"/>
<keyword evidence="7" id="KW-1015">Disulfide bond</keyword>
<evidence type="ECO:0000256" key="11">
    <source>
        <dbReference type="SAM" id="SignalP"/>
    </source>
</evidence>
<keyword evidence="10" id="KW-0812">Transmembrane</keyword>
<feature type="domain" description="ERV/ALR sulfhydryl oxidase" evidence="12">
    <location>
        <begin position="397"/>
        <end position="504"/>
    </location>
</feature>
<comment type="similarity">
    <text evidence="2">Belongs to the quiescin-sulfhydryl oxidase (QSOX) family.</text>
</comment>
<dbReference type="Gene3D" id="1.20.120.1960">
    <property type="entry name" value="QSOX sulfhydryl oxidase domain"/>
    <property type="match status" value="1"/>
</dbReference>
<sequence length="651" mass="74490">MRRKWHAGLILLTLAAVTSLVTSDSLYGKDDPILELDVNTFDDNVYNKNKAFFVEFYSSWCGACIAYAPTFKKFAGHLSAWSPIVQVTVVNCAEDKNLPLCREHSIAAFPTLKYFKYQSKSKEDVLHYKGDKYDLDKMEADIAGLVQADADQQKPSEWPSFSPIDSSTTLQELWSASGDAELLVVAFEENPATIVWANLINFHKDRRVRVALGKPQHPLAVEHFGATANRRFIVFNKANTAPVFKSEEDVKWLSMQEKINELMSELGSVGKAPNLQAPDKVEPVITQPQVAADLSQFSVQLVDLQSAMSYMLYNEIPRREIISGNLLQYLKAWMHTLKKYAPGTTPVRRLFYRLDEWLQTKMDSVTANEWTEKVNEIQLELGNPLPREVHWVACQGSKPHLRGYTCGVWTMAHAISVEAYKLDHNNPSFRPAVDVLEPFRGFIVNFLSCSECAQNFDKEAQTHQLHTVNKPEDVILWLWKVHNFVNKRLSGSPSDDPKHPKQQFPPKAICTQCYDANGALVDDMVLLDFLKTYYSNIKMDGIKDGPGYKFTEYKDGKMQAAGQRHLDINPKFAIHAEQVNDGGERLNAHPQRQWRNLEDAPYRSVSKSEGSYRLFFLLPFIAIGVFVFYCKYRRNRSKFWKTFYYNNDFKL</sequence>
<dbReference type="InterPro" id="IPR036249">
    <property type="entry name" value="Thioredoxin-like_sf"/>
</dbReference>
<evidence type="ECO:0000256" key="6">
    <source>
        <dbReference type="ARBA" id="ARBA00023002"/>
    </source>
</evidence>